<proteinExistence type="predicted"/>
<accession>A0A1Y3BLF0</accession>
<evidence type="ECO:0000313" key="2">
    <source>
        <dbReference type="Proteomes" id="UP000194236"/>
    </source>
</evidence>
<evidence type="ECO:0000313" key="1">
    <source>
        <dbReference type="EMBL" id="OTF81790.1"/>
    </source>
</evidence>
<comment type="caution">
    <text evidence="1">The sequence shown here is derived from an EMBL/GenBank/DDBJ whole genome shotgun (WGS) entry which is preliminary data.</text>
</comment>
<dbReference type="Proteomes" id="UP000194236">
    <property type="component" value="Unassembled WGS sequence"/>
</dbReference>
<reference evidence="1 2" key="1">
    <citation type="submission" date="2017-03" db="EMBL/GenBank/DDBJ databases">
        <title>Genome Survey of Euroglyphus maynei.</title>
        <authorList>
            <person name="Arlian L.G."/>
            <person name="Morgan M.S."/>
            <person name="Rider S.D."/>
        </authorList>
    </citation>
    <scope>NUCLEOTIDE SEQUENCE [LARGE SCALE GENOMIC DNA]</scope>
    <source>
        <strain evidence="1">Arlian Lab</strain>
        <tissue evidence="1">Whole body</tissue>
    </source>
</reference>
<sequence>MKILPKNRILTNPMKKIGYNND</sequence>
<keyword evidence="2" id="KW-1185">Reference proteome</keyword>
<organism evidence="1 2">
    <name type="scientific">Euroglyphus maynei</name>
    <name type="common">Mayne's house dust mite</name>
    <dbReference type="NCBI Taxonomy" id="6958"/>
    <lineage>
        <taxon>Eukaryota</taxon>
        <taxon>Metazoa</taxon>
        <taxon>Ecdysozoa</taxon>
        <taxon>Arthropoda</taxon>
        <taxon>Chelicerata</taxon>
        <taxon>Arachnida</taxon>
        <taxon>Acari</taxon>
        <taxon>Acariformes</taxon>
        <taxon>Sarcoptiformes</taxon>
        <taxon>Astigmata</taxon>
        <taxon>Psoroptidia</taxon>
        <taxon>Analgoidea</taxon>
        <taxon>Pyroglyphidae</taxon>
        <taxon>Pyroglyphinae</taxon>
        <taxon>Euroglyphus</taxon>
    </lineage>
</organism>
<dbReference type="AlphaFoldDB" id="A0A1Y3BLF0"/>
<protein>
    <submittedName>
        <fullName evidence="1">Uncharacterized protein</fullName>
    </submittedName>
</protein>
<name>A0A1Y3BLF0_EURMA</name>
<dbReference type="EMBL" id="MUJZ01011731">
    <property type="protein sequence ID" value="OTF81790.1"/>
    <property type="molecule type" value="Genomic_DNA"/>
</dbReference>
<gene>
    <name evidence="1" type="ORF">BLA29_004413</name>
</gene>